<dbReference type="PANTHER" id="PTHR31645:SF3">
    <property type="entry name" value="OLIGOPEPTIDE TRANSPORTER"/>
    <property type="match status" value="1"/>
</dbReference>
<feature type="transmembrane region" description="Helical" evidence="8">
    <location>
        <begin position="680"/>
        <end position="702"/>
    </location>
</feature>
<feature type="transmembrane region" description="Helical" evidence="8">
    <location>
        <begin position="174"/>
        <end position="195"/>
    </location>
</feature>
<keyword evidence="5 8" id="KW-1133">Transmembrane helix</keyword>
<comment type="subcellular location">
    <subcellularLocation>
        <location evidence="1">Membrane</location>
        <topology evidence="1">Multi-pass membrane protein</topology>
    </subcellularLocation>
</comment>
<keyword evidence="3" id="KW-0813">Transport</keyword>
<evidence type="ECO:0000256" key="4">
    <source>
        <dbReference type="ARBA" id="ARBA00022692"/>
    </source>
</evidence>
<feature type="transmembrane region" description="Helical" evidence="8">
    <location>
        <begin position="70"/>
        <end position="90"/>
    </location>
</feature>
<dbReference type="STRING" id="2316362.A0A4V1Q2L7"/>
<accession>A0A4V1Q2L7</accession>
<dbReference type="Proteomes" id="UP000290288">
    <property type="component" value="Unassembled WGS sequence"/>
</dbReference>
<evidence type="ECO:0000256" key="5">
    <source>
        <dbReference type="ARBA" id="ARBA00022989"/>
    </source>
</evidence>
<feature type="transmembrane region" description="Helical" evidence="8">
    <location>
        <begin position="304"/>
        <end position="322"/>
    </location>
</feature>
<evidence type="ECO:0000256" key="8">
    <source>
        <dbReference type="SAM" id="Phobius"/>
    </source>
</evidence>
<evidence type="ECO:0000256" key="1">
    <source>
        <dbReference type="ARBA" id="ARBA00004141"/>
    </source>
</evidence>
<dbReference type="GO" id="GO:0035673">
    <property type="term" value="F:oligopeptide transmembrane transporter activity"/>
    <property type="evidence" value="ECO:0007669"/>
    <property type="project" value="InterPro"/>
</dbReference>
<feature type="transmembrane region" description="Helical" evidence="8">
    <location>
        <begin position="362"/>
        <end position="384"/>
    </location>
</feature>
<dbReference type="EMBL" id="SDEE01000542">
    <property type="protein sequence ID" value="RXW15528.1"/>
    <property type="molecule type" value="Genomic_DNA"/>
</dbReference>
<keyword evidence="6 8" id="KW-0472">Membrane</keyword>
<comment type="similarity">
    <text evidence="2">Belongs to the oligopeptide OPT transporter family.</text>
</comment>
<reference evidence="9 10" key="1">
    <citation type="submission" date="2019-01" db="EMBL/GenBank/DDBJ databases">
        <title>Draft genome sequence of Psathyrella aberdarensis IHI B618.</title>
        <authorList>
            <person name="Buettner E."/>
            <person name="Kellner H."/>
        </authorList>
    </citation>
    <scope>NUCLEOTIDE SEQUENCE [LARGE SCALE GENOMIC DNA]</scope>
    <source>
        <strain evidence="9 10">IHI B618</strain>
    </source>
</reference>
<keyword evidence="10" id="KW-1185">Reference proteome</keyword>
<name>A0A4V1Q2L7_9AGAR</name>
<evidence type="ECO:0000256" key="2">
    <source>
        <dbReference type="ARBA" id="ARBA00008807"/>
    </source>
</evidence>
<feature type="transmembrane region" description="Helical" evidence="8">
    <location>
        <begin position="142"/>
        <end position="162"/>
    </location>
</feature>
<protein>
    <recommendedName>
        <fullName evidence="11">Oligopeptide transporter</fullName>
    </recommendedName>
</protein>
<evidence type="ECO:0000313" key="10">
    <source>
        <dbReference type="Proteomes" id="UP000290288"/>
    </source>
</evidence>
<feature type="transmembrane region" description="Helical" evidence="8">
    <location>
        <begin position="96"/>
        <end position="113"/>
    </location>
</feature>
<dbReference type="OrthoDB" id="77405at2759"/>
<dbReference type="AlphaFoldDB" id="A0A4V1Q2L7"/>
<organism evidence="9 10">
    <name type="scientific">Candolleomyces aberdarensis</name>
    <dbReference type="NCBI Taxonomy" id="2316362"/>
    <lineage>
        <taxon>Eukaryota</taxon>
        <taxon>Fungi</taxon>
        <taxon>Dikarya</taxon>
        <taxon>Basidiomycota</taxon>
        <taxon>Agaricomycotina</taxon>
        <taxon>Agaricomycetes</taxon>
        <taxon>Agaricomycetidae</taxon>
        <taxon>Agaricales</taxon>
        <taxon>Agaricineae</taxon>
        <taxon>Psathyrellaceae</taxon>
        <taxon>Candolleomyces</taxon>
    </lineage>
</organism>
<feature type="region of interest" description="Disordered" evidence="7">
    <location>
        <begin position="1"/>
        <end position="57"/>
    </location>
</feature>
<dbReference type="Pfam" id="PF03169">
    <property type="entry name" value="OPT"/>
    <property type="match status" value="1"/>
</dbReference>
<feature type="transmembrane region" description="Helical" evidence="8">
    <location>
        <begin position="609"/>
        <end position="629"/>
    </location>
</feature>
<evidence type="ECO:0000313" key="9">
    <source>
        <dbReference type="EMBL" id="RXW15528.1"/>
    </source>
</evidence>
<evidence type="ECO:0000256" key="3">
    <source>
        <dbReference type="ARBA" id="ARBA00022448"/>
    </source>
</evidence>
<feature type="transmembrane region" description="Helical" evidence="8">
    <location>
        <begin position="424"/>
        <end position="443"/>
    </location>
</feature>
<feature type="transmembrane region" description="Helical" evidence="8">
    <location>
        <begin position="641"/>
        <end position="668"/>
    </location>
</feature>
<feature type="transmembrane region" description="Helical" evidence="8">
    <location>
        <begin position="236"/>
        <end position="258"/>
    </location>
</feature>
<feature type="transmembrane region" description="Helical" evidence="8">
    <location>
        <begin position="449"/>
        <end position="467"/>
    </location>
</feature>
<feature type="transmembrane region" description="Helical" evidence="8">
    <location>
        <begin position="542"/>
        <end position="563"/>
    </location>
</feature>
<comment type="caution">
    <text evidence="9">The sequence shown here is derived from an EMBL/GenBank/DDBJ whole genome shotgun (WGS) entry which is preliminary data.</text>
</comment>
<feature type="transmembrane region" description="Helical" evidence="8">
    <location>
        <begin position="583"/>
        <end position="602"/>
    </location>
</feature>
<evidence type="ECO:0000256" key="6">
    <source>
        <dbReference type="ARBA" id="ARBA00023136"/>
    </source>
</evidence>
<dbReference type="PANTHER" id="PTHR31645">
    <property type="entry name" value="OLIGOPEPTIDE TRANSPORTER YGL114W-RELATED"/>
    <property type="match status" value="1"/>
</dbReference>
<keyword evidence="4 8" id="KW-0812">Transmembrane</keyword>
<evidence type="ECO:0000256" key="7">
    <source>
        <dbReference type="SAM" id="MobiDB-lite"/>
    </source>
</evidence>
<feature type="compositionally biased region" description="Basic and acidic residues" evidence="7">
    <location>
        <begin position="38"/>
        <end position="50"/>
    </location>
</feature>
<sequence>MSTAIDVQPTLERKRTNHSSSNDEKRSLSAEDVAQPDHTLDEAFDGHDVSKPFPPDADEIEETHQLTFRALLVGSLLGAVVGASNIYLGLKTGFTFGPQLFGAIFGFAILKPLSKMIPESGLLGKFLGGHFGPKENCTVQTAATAAGGLGILFVSAVPAMYRLNLLSELPQQDIGRLIALTVCAGFFGVFFVIPLRRYYIINQKLTFPTPAATAYTIRQLHRGRSGAIAARKKSLALLYSFIGVFCYKVMTGYAPGIIYDWHIGWTLYRLGFTGAIALENYGWVIEFTPAFFGAGMLSGLNASWSFLGGAILAWGIIAPSLIKTGMAVASHPYEDFPDLASNYAMVFTDIERYTQSPSARYWLLWPGVFIMIVYSFADIIVSLIPAFKAVKLSKEDFNPRKWFSRELTEDDEDQTPIEDRVPHLWWIVGLIISTISCCAILATLFHMNVGTAILSLILGFFFSFVAVQSSGHTDVNPVSTVAKASQLVFGGVSKGVGMEARPAQTLNLAAGVIAAGSAAQAADMTGDLKTGYLLRAKPRNQFIAQLVGAVVAVFLSCGLFILFTKATPCILYPADDGTICTYGAPSVAAWAAVAIAVTAPKLPVPRTSGYTSIGLGIASVLTVLLKYYVIPKKYWHWVPNWNAIGLAFVVPQVYYPLAMGAGSLFNYFWAKRNPQSYDMYMFAISAGLLAGEGLGGVFQALLAVAGVDGGKYGTAIGCPAFEFCG</sequence>
<dbReference type="GO" id="GO:0000329">
    <property type="term" value="C:fungal-type vacuole membrane"/>
    <property type="evidence" value="ECO:0007669"/>
    <property type="project" value="TreeGrafter"/>
</dbReference>
<dbReference type="NCBIfam" id="TIGR00728">
    <property type="entry name" value="OPT_sfam"/>
    <property type="match status" value="1"/>
</dbReference>
<dbReference type="InterPro" id="IPR004813">
    <property type="entry name" value="OPT"/>
</dbReference>
<gene>
    <name evidence="9" type="ORF">EST38_g10330</name>
</gene>
<proteinExistence type="inferred from homology"/>
<dbReference type="InterPro" id="IPR045035">
    <property type="entry name" value="YSL-like"/>
</dbReference>
<evidence type="ECO:0008006" key="11">
    <source>
        <dbReference type="Google" id="ProtNLM"/>
    </source>
</evidence>